<dbReference type="Proteomes" id="UP000805193">
    <property type="component" value="Unassembled WGS sequence"/>
</dbReference>
<organism evidence="1 2">
    <name type="scientific">Ixodes persulcatus</name>
    <name type="common">Taiga tick</name>
    <dbReference type="NCBI Taxonomy" id="34615"/>
    <lineage>
        <taxon>Eukaryota</taxon>
        <taxon>Metazoa</taxon>
        <taxon>Ecdysozoa</taxon>
        <taxon>Arthropoda</taxon>
        <taxon>Chelicerata</taxon>
        <taxon>Arachnida</taxon>
        <taxon>Acari</taxon>
        <taxon>Parasitiformes</taxon>
        <taxon>Ixodida</taxon>
        <taxon>Ixodoidea</taxon>
        <taxon>Ixodidae</taxon>
        <taxon>Ixodinae</taxon>
        <taxon>Ixodes</taxon>
    </lineage>
</organism>
<sequence length="815" mass="92784">MPDRRPKGCKGVIKVRPDQSLDYIIDHLRYCGRPQHLPDPDCIGDLFCVACQKPGHISLNSACPSRLIQAPPQATTRNENSKAVTWATVAKSKTTSDHPKLEVNEYQRQIDELRRENQQLRIKLEQLATQLSTQSSVRGEIVTEPTSSTTQRKPRSRTRTPRAHSSTPKRRPMPKVSMPTNDMSIAQILGILRQERHTESRKLENSFREELTTLTTTFHEQLEAVMTELRQITQRDDSQAALLIRRDCTSIELPLPNISNDYREVIAAKIQPPGQEPFVAVCVYYRPNTGRARQDDFQWVRDIQQRAGSHPIIIGGDLNAQHPAWGYRRADPRGNALHDAMEMSALDLVNAPDTSTKWGCTPDSATPHRTLPLRLQDFDHYPILITLNRKKMRKRSTRARIDWNMYRQLTQQQPFDSFEQLASIIYKAKPAASEMIECDETTTCMDAHLANLWKRVHELTHRYRYGGKRHRDLMQLKKQYKSIQSHQQLLETETWHSTCAKLGEIPGILRLWGILRSILGKKKGQPPLKGLLLQGNPGEVETKVIRTFFPHARDSPAPDLPERTITNLDPGLDAPFTLGELTAALLKSKARSAPGHDKAGFRPNMGTHDCLWLLRRVINRKSRKLMPDYVLAIDMRKAFDNVRQEKTELISIDGKRVTNPRKQVTLVLGLAPITSTNGHIRILGAHIASCNITRKWIQTLRKSWTPLLHAVRRMSNKYGGARQSSAAPLARAVAVGRVLYGAPVYELFPKDLRDIEQLHRATLRTVTGLPKHTRMTLLQQLAPIPPIQTIITEARIRMQSRLDNSYQGKLTTLWD</sequence>
<dbReference type="EMBL" id="JABSTQ010009759">
    <property type="protein sequence ID" value="KAG0426131.1"/>
    <property type="molecule type" value="Genomic_DNA"/>
</dbReference>
<evidence type="ECO:0000313" key="2">
    <source>
        <dbReference type="Proteomes" id="UP000805193"/>
    </source>
</evidence>
<reference evidence="1 2" key="1">
    <citation type="journal article" date="2020" name="Cell">
        <title>Large-Scale Comparative Analyses of Tick Genomes Elucidate Their Genetic Diversity and Vector Capacities.</title>
        <authorList>
            <consortium name="Tick Genome and Microbiome Consortium (TIGMIC)"/>
            <person name="Jia N."/>
            <person name="Wang J."/>
            <person name="Shi W."/>
            <person name="Du L."/>
            <person name="Sun Y."/>
            <person name="Zhan W."/>
            <person name="Jiang J.F."/>
            <person name="Wang Q."/>
            <person name="Zhang B."/>
            <person name="Ji P."/>
            <person name="Bell-Sakyi L."/>
            <person name="Cui X.M."/>
            <person name="Yuan T.T."/>
            <person name="Jiang B.G."/>
            <person name="Yang W.F."/>
            <person name="Lam T.T."/>
            <person name="Chang Q.C."/>
            <person name="Ding S.J."/>
            <person name="Wang X.J."/>
            <person name="Zhu J.G."/>
            <person name="Ruan X.D."/>
            <person name="Zhao L."/>
            <person name="Wei J.T."/>
            <person name="Ye R.Z."/>
            <person name="Que T.C."/>
            <person name="Du C.H."/>
            <person name="Zhou Y.H."/>
            <person name="Cheng J.X."/>
            <person name="Dai P.F."/>
            <person name="Guo W.B."/>
            <person name="Han X.H."/>
            <person name="Huang E.J."/>
            <person name="Li L.F."/>
            <person name="Wei W."/>
            <person name="Gao Y.C."/>
            <person name="Liu J.Z."/>
            <person name="Shao H.Z."/>
            <person name="Wang X."/>
            <person name="Wang C.C."/>
            <person name="Yang T.C."/>
            <person name="Huo Q.B."/>
            <person name="Li W."/>
            <person name="Chen H.Y."/>
            <person name="Chen S.E."/>
            <person name="Zhou L.G."/>
            <person name="Ni X.B."/>
            <person name="Tian J.H."/>
            <person name="Sheng Y."/>
            <person name="Liu T."/>
            <person name="Pan Y.S."/>
            <person name="Xia L.Y."/>
            <person name="Li J."/>
            <person name="Zhao F."/>
            <person name="Cao W.C."/>
        </authorList>
    </citation>
    <scope>NUCLEOTIDE SEQUENCE [LARGE SCALE GENOMIC DNA]</scope>
    <source>
        <strain evidence="1">Iper-2018</strain>
    </source>
</reference>
<name>A0AC60PXU4_IXOPE</name>
<gene>
    <name evidence="1" type="ORF">HPB47_026745</name>
</gene>
<evidence type="ECO:0000313" key="1">
    <source>
        <dbReference type="EMBL" id="KAG0426131.1"/>
    </source>
</evidence>
<comment type="caution">
    <text evidence="1">The sequence shown here is derived from an EMBL/GenBank/DDBJ whole genome shotgun (WGS) entry which is preliminary data.</text>
</comment>
<keyword evidence="2" id="KW-1185">Reference proteome</keyword>
<proteinExistence type="predicted"/>
<accession>A0AC60PXU4</accession>
<protein>
    <submittedName>
        <fullName evidence="1">Uncharacterized protein</fullName>
    </submittedName>
</protein>